<sequence>MAGRAAAAGAAAAHGAAGPRPLLLPLVLAFLARGVCGGVSKDAVAHVQCQVCEQAASEAVDFAKENAIKDEDGLADMVEGLCSSKKKEGRWVARYDVTRKGADAQLAIERQDGLGNCNSECLIIIRACEAALKGQDDALTSLLLAGKDARQIRKKIREVLRQEEEAAQAPAVDRRGIRPQGREGAGDRGHDSEDEGRDGHGHEDVQARGHAQHVGGRHGGDGGARGAGAGAGRREDEIHEM</sequence>
<accession>A0ABN9SV98</accession>
<name>A0ABN9SV98_9DINO</name>
<feature type="compositionally biased region" description="Basic and acidic residues" evidence="1">
    <location>
        <begin position="232"/>
        <end position="241"/>
    </location>
</feature>
<dbReference type="EMBL" id="CAUYUJ010013558">
    <property type="protein sequence ID" value="CAK0836428.1"/>
    <property type="molecule type" value="Genomic_DNA"/>
</dbReference>
<evidence type="ECO:0000313" key="3">
    <source>
        <dbReference type="EMBL" id="CAK0836428.1"/>
    </source>
</evidence>
<feature type="region of interest" description="Disordered" evidence="1">
    <location>
        <begin position="163"/>
        <end position="241"/>
    </location>
</feature>
<evidence type="ECO:0000256" key="1">
    <source>
        <dbReference type="SAM" id="MobiDB-lite"/>
    </source>
</evidence>
<reference evidence="3" key="1">
    <citation type="submission" date="2023-10" db="EMBL/GenBank/DDBJ databases">
        <authorList>
            <person name="Chen Y."/>
            <person name="Shah S."/>
            <person name="Dougan E. K."/>
            <person name="Thang M."/>
            <person name="Chan C."/>
        </authorList>
    </citation>
    <scope>NUCLEOTIDE SEQUENCE [LARGE SCALE GENOMIC DNA]</scope>
</reference>
<organism evidence="3 4">
    <name type="scientific">Prorocentrum cordatum</name>
    <dbReference type="NCBI Taxonomy" id="2364126"/>
    <lineage>
        <taxon>Eukaryota</taxon>
        <taxon>Sar</taxon>
        <taxon>Alveolata</taxon>
        <taxon>Dinophyceae</taxon>
        <taxon>Prorocentrales</taxon>
        <taxon>Prorocentraceae</taxon>
        <taxon>Prorocentrum</taxon>
    </lineage>
</organism>
<evidence type="ECO:0008006" key="5">
    <source>
        <dbReference type="Google" id="ProtNLM"/>
    </source>
</evidence>
<feature type="compositionally biased region" description="Gly residues" evidence="1">
    <location>
        <begin position="221"/>
        <end position="231"/>
    </location>
</feature>
<proteinExistence type="predicted"/>
<feature type="compositionally biased region" description="Basic and acidic residues" evidence="1">
    <location>
        <begin position="172"/>
        <end position="207"/>
    </location>
</feature>
<protein>
    <recommendedName>
        <fullName evidence="5">Saposin B-type domain-containing protein</fullName>
    </recommendedName>
</protein>
<keyword evidence="2" id="KW-0732">Signal</keyword>
<dbReference type="Proteomes" id="UP001189429">
    <property type="component" value="Unassembled WGS sequence"/>
</dbReference>
<evidence type="ECO:0000313" key="4">
    <source>
        <dbReference type="Proteomes" id="UP001189429"/>
    </source>
</evidence>
<feature type="signal peptide" evidence="2">
    <location>
        <begin position="1"/>
        <end position="37"/>
    </location>
</feature>
<comment type="caution">
    <text evidence="3">The sequence shown here is derived from an EMBL/GenBank/DDBJ whole genome shotgun (WGS) entry which is preliminary data.</text>
</comment>
<evidence type="ECO:0000256" key="2">
    <source>
        <dbReference type="SAM" id="SignalP"/>
    </source>
</evidence>
<dbReference type="PANTHER" id="PTHR36058:SF1">
    <property type="entry name" value="NUCLEOPHOSMIN"/>
    <property type="match status" value="1"/>
</dbReference>
<dbReference type="PANTHER" id="PTHR36058">
    <property type="entry name" value="NUCLEOPHOSMIN"/>
    <property type="match status" value="1"/>
</dbReference>
<gene>
    <name evidence="3" type="ORF">PCOR1329_LOCUS32908</name>
</gene>
<feature type="chain" id="PRO_5046491419" description="Saposin B-type domain-containing protein" evidence="2">
    <location>
        <begin position="38"/>
        <end position="241"/>
    </location>
</feature>
<keyword evidence="4" id="KW-1185">Reference proteome</keyword>